<gene>
    <name evidence="1" type="ORF">PRZ48_008107</name>
</gene>
<organism evidence="1 2">
    <name type="scientific">Zasmidium cellare</name>
    <name type="common">Wine cellar mold</name>
    <name type="synonym">Racodium cellare</name>
    <dbReference type="NCBI Taxonomy" id="395010"/>
    <lineage>
        <taxon>Eukaryota</taxon>
        <taxon>Fungi</taxon>
        <taxon>Dikarya</taxon>
        <taxon>Ascomycota</taxon>
        <taxon>Pezizomycotina</taxon>
        <taxon>Dothideomycetes</taxon>
        <taxon>Dothideomycetidae</taxon>
        <taxon>Mycosphaerellales</taxon>
        <taxon>Mycosphaerellaceae</taxon>
        <taxon>Zasmidium</taxon>
    </lineage>
</organism>
<accession>A0ABR0EEJ8</accession>
<keyword evidence="2" id="KW-1185">Reference proteome</keyword>
<evidence type="ECO:0000313" key="1">
    <source>
        <dbReference type="EMBL" id="KAK4499921.1"/>
    </source>
</evidence>
<proteinExistence type="predicted"/>
<reference evidence="1 2" key="1">
    <citation type="journal article" date="2023" name="G3 (Bethesda)">
        <title>A chromosome-level genome assembly of Zasmidium syzygii isolated from banana leaves.</title>
        <authorList>
            <person name="van Westerhoven A.C."/>
            <person name="Mehrabi R."/>
            <person name="Talebi R."/>
            <person name="Steentjes M.B.F."/>
            <person name="Corcolon B."/>
            <person name="Chong P.A."/>
            <person name="Kema G.H.J."/>
            <person name="Seidl M.F."/>
        </authorList>
    </citation>
    <scope>NUCLEOTIDE SEQUENCE [LARGE SCALE GENOMIC DNA]</scope>
    <source>
        <strain evidence="1 2">P124</strain>
    </source>
</reference>
<name>A0ABR0EEJ8_ZASCE</name>
<dbReference type="Proteomes" id="UP001305779">
    <property type="component" value="Unassembled WGS sequence"/>
</dbReference>
<sequence length="152" mass="17595">MNGYGSAFGWCSCPYCPSNGSAHQSYSLRYLPSVPYYDPGHQHQICEWCNVWQRLGPGYELLTTYQKYIDTFESIHDFFRGEAISHTSVAIAIRRVAEYIEMNAAGMRWRRLAQDLHDLASDVGYGYVHDYRYYSRLPGGGPWYRNSRPLLC</sequence>
<protein>
    <submittedName>
        <fullName evidence="1">Uncharacterized protein</fullName>
    </submittedName>
</protein>
<evidence type="ECO:0000313" key="2">
    <source>
        <dbReference type="Proteomes" id="UP001305779"/>
    </source>
</evidence>
<comment type="caution">
    <text evidence="1">The sequence shown here is derived from an EMBL/GenBank/DDBJ whole genome shotgun (WGS) entry which is preliminary data.</text>
</comment>
<dbReference type="EMBL" id="JAXOVC010000006">
    <property type="protein sequence ID" value="KAK4499921.1"/>
    <property type="molecule type" value="Genomic_DNA"/>
</dbReference>